<feature type="domain" description="Rad21/Rec8-like protein N-terminal" evidence="6">
    <location>
        <begin position="1"/>
        <end position="101"/>
    </location>
</feature>
<keyword evidence="3" id="KW-0539">Nucleus</keyword>
<feature type="compositionally biased region" description="Pro residues" evidence="4">
    <location>
        <begin position="310"/>
        <end position="319"/>
    </location>
</feature>
<sequence>MFYSEAILSRRGPLAKVWLAAHMERKLSKTQTLQTDIEQSVDAIMHQEIEVMALRLSGQLLLGVVRIYSRKAKYLLDDCNEALLKIKMAFRPGIVDMTEDQLAVNQNAITLQSNNLDLDALLPDLDWDTADFETRNVQPGGQHIARAADITLGNADLQFDFDDVEYGFDLGPSDGIGSQDYDIDLNLDFGDGPAAPAARTPSRMSEDDDMSVEMPRERAEPRPYRESIGSHVLGPQGVDDLDLLSVRSRAQSENPFAADIDMGFGPDDAGMDVDLGISFEDEPLPLPDAPLSEHAPTPRLTPSRASSPLTEPPQTPPPDVELTPRVVPEEGAKKQRKEKKQIIDSVTELADGPGARVGRGRNAGLGAPVDVSGIVTEHATLPRSSLVMRLLEIRDDPLAHFLPTKTTPHGTFFFAAPPGLVPELADMFMRPITNLSAGKRRGASPEKPPSKKRRVDGSVVDDDEIEQARRESRAPSVALGSDVYGRASIGPGADFTFDTGAGIEDFQMDVPDFPGPEELQRERSGSLAPSELTRLSEAPPDPLLEEGEESHADATCPIALFDDRTVASQSQSQGQSQGTSEPSDDGKGYSKNTVKALAVIRRELQPNAEEREEDRYMSFNHMAQKASRRAAAAFFFELLVLGTRDCVKLSQAEPFANIEVRAKDKLWERQRHGSTAPSSANGFPRMSQASSAAGAGPSRRQGSAAPSIASAFGL</sequence>
<dbReference type="GO" id="GO:0005634">
    <property type="term" value="C:nucleus"/>
    <property type="evidence" value="ECO:0007669"/>
    <property type="project" value="UniProtKB-SubCell"/>
</dbReference>
<feature type="compositionally biased region" description="Low complexity" evidence="4">
    <location>
        <begin position="687"/>
        <end position="705"/>
    </location>
</feature>
<dbReference type="GO" id="GO:0003682">
    <property type="term" value="F:chromatin binding"/>
    <property type="evidence" value="ECO:0007669"/>
    <property type="project" value="TreeGrafter"/>
</dbReference>
<dbReference type="GO" id="GO:0030892">
    <property type="term" value="C:mitotic cohesin complex"/>
    <property type="evidence" value="ECO:0007669"/>
    <property type="project" value="TreeGrafter"/>
</dbReference>
<dbReference type="InterPro" id="IPR036390">
    <property type="entry name" value="WH_DNA-bd_sf"/>
</dbReference>
<evidence type="ECO:0000313" key="7">
    <source>
        <dbReference type="EMBL" id="TBU61652.1"/>
    </source>
</evidence>
<dbReference type="STRING" id="114155.A0A4Q9Q335"/>
<dbReference type="Gene3D" id="1.10.10.580">
    <property type="entry name" value="Structural maintenance of chromosome 1. Chain E"/>
    <property type="match status" value="1"/>
</dbReference>
<evidence type="ECO:0000259" key="5">
    <source>
        <dbReference type="Pfam" id="PF04824"/>
    </source>
</evidence>
<dbReference type="InterPro" id="IPR039781">
    <property type="entry name" value="Rad21/Rec8-like"/>
</dbReference>
<dbReference type="GO" id="GO:0007064">
    <property type="term" value="P:mitotic sister chromatid cohesion"/>
    <property type="evidence" value="ECO:0007669"/>
    <property type="project" value="TreeGrafter"/>
</dbReference>
<dbReference type="InterPro" id="IPR006910">
    <property type="entry name" value="Rad21_Rec8_N"/>
</dbReference>
<dbReference type="GO" id="GO:1990414">
    <property type="term" value="P:replication-born double-strand break repair via sister chromatid exchange"/>
    <property type="evidence" value="ECO:0007669"/>
    <property type="project" value="TreeGrafter"/>
</dbReference>
<name>A0A4Q9Q335_9APHY</name>
<comment type="subcellular location">
    <subcellularLocation>
        <location evidence="1">Nucleus</location>
    </subcellularLocation>
</comment>
<dbReference type="PANTHER" id="PTHR12585:SF69">
    <property type="entry name" value="FI11703P"/>
    <property type="match status" value="1"/>
</dbReference>
<evidence type="ECO:0000313" key="8">
    <source>
        <dbReference type="Proteomes" id="UP000292082"/>
    </source>
</evidence>
<feature type="region of interest" description="Disordered" evidence="4">
    <location>
        <begin position="192"/>
        <end position="233"/>
    </location>
</feature>
<dbReference type="Pfam" id="PF04824">
    <property type="entry name" value="Rad21_Rec8"/>
    <property type="match status" value="1"/>
</dbReference>
<dbReference type="PANTHER" id="PTHR12585">
    <property type="entry name" value="SCC1 / RAD21 FAMILY MEMBER"/>
    <property type="match status" value="1"/>
</dbReference>
<feature type="compositionally biased region" description="Basic and acidic residues" evidence="4">
    <location>
        <begin position="214"/>
        <end position="225"/>
    </location>
</feature>
<dbReference type="AlphaFoldDB" id="A0A4Q9Q335"/>
<evidence type="ECO:0000256" key="2">
    <source>
        <dbReference type="ARBA" id="ARBA00009870"/>
    </source>
</evidence>
<comment type="similarity">
    <text evidence="2">Belongs to the rad21 family.</text>
</comment>
<organism evidence="7 8">
    <name type="scientific">Dichomitus squalens</name>
    <dbReference type="NCBI Taxonomy" id="114155"/>
    <lineage>
        <taxon>Eukaryota</taxon>
        <taxon>Fungi</taxon>
        <taxon>Dikarya</taxon>
        <taxon>Basidiomycota</taxon>
        <taxon>Agaricomycotina</taxon>
        <taxon>Agaricomycetes</taxon>
        <taxon>Polyporales</taxon>
        <taxon>Polyporaceae</taxon>
        <taxon>Dichomitus</taxon>
    </lineage>
</organism>
<feature type="domain" description="Rad21/Rec8-like protein C-terminal eukaryotic" evidence="5">
    <location>
        <begin position="616"/>
        <end position="665"/>
    </location>
</feature>
<reference evidence="7 8" key="1">
    <citation type="submission" date="2019-01" db="EMBL/GenBank/DDBJ databases">
        <title>Draft genome sequences of three monokaryotic isolates of the white-rot basidiomycete fungus Dichomitus squalens.</title>
        <authorList>
            <consortium name="DOE Joint Genome Institute"/>
            <person name="Lopez S.C."/>
            <person name="Andreopoulos B."/>
            <person name="Pangilinan J."/>
            <person name="Lipzen A."/>
            <person name="Riley R."/>
            <person name="Ahrendt S."/>
            <person name="Ng V."/>
            <person name="Barry K."/>
            <person name="Daum C."/>
            <person name="Grigoriev I.V."/>
            <person name="Hilden K.S."/>
            <person name="Makela M.R."/>
            <person name="de Vries R.P."/>
        </authorList>
    </citation>
    <scope>NUCLEOTIDE SEQUENCE [LARGE SCALE GENOMIC DNA]</scope>
    <source>
        <strain evidence="7 8">CBS 464.89</strain>
    </source>
</reference>
<evidence type="ECO:0000259" key="6">
    <source>
        <dbReference type="Pfam" id="PF04825"/>
    </source>
</evidence>
<dbReference type="SUPFAM" id="SSF46785">
    <property type="entry name" value="Winged helix' DNA-binding domain"/>
    <property type="match status" value="1"/>
</dbReference>
<keyword evidence="8" id="KW-1185">Reference proteome</keyword>
<gene>
    <name evidence="7" type="ORF">BD310DRAFT_175594</name>
</gene>
<feature type="region of interest" description="Disordered" evidence="4">
    <location>
        <begin position="565"/>
        <end position="590"/>
    </location>
</feature>
<feature type="compositionally biased region" description="Low complexity" evidence="4">
    <location>
        <begin position="568"/>
        <end position="580"/>
    </location>
</feature>
<feature type="region of interest" description="Disordered" evidence="4">
    <location>
        <begin position="278"/>
        <end position="361"/>
    </location>
</feature>
<feature type="region of interest" description="Disordered" evidence="4">
    <location>
        <begin position="669"/>
        <end position="714"/>
    </location>
</feature>
<evidence type="ECO:0000256" key="3">
    <source>
        <dbReference type="ARBA" id="ARBA00023242"/>
    </source>
</evidence>
<accession>A0A4Q9Q335</accession>
<feature type="region of interest" description="Disordered" evidence="4">
    <location>
        <begin position="436"/>
        <end position="477"/>
    </location>
</feature>
<protein>
    <submittedName>
        <fullName evidence="7">Rec8 like protein-domain-containing protein</fullName>
    </submittedName>
</protein>
<dbReference type="EMBL" id="ML145097">
    <property type="protein sequence ID" value="TBU61652.1"/>
    <property type="molecule type" value="Genomic_DNA"/>
</dbReference>
<dbReference type="Proteomes" id="UP000292082">
    <property type="component" value="Unassembled WGS sequence"/>
</dbReference>
<evidence type="ECO:0000256" key="1">
    <source>
        <dbReference type="ARBA" id="ARBA00004123"/>
    </source>
</evidence>
<proteinExistence type="inferred from homology"/>
<dbReference type="Pfam" id="PF04825">
    <property type="entry name" value="Rad21_Rec8_N"/>
    <property type="match status" value="1"/>
</dbReference>
<dbReference type="InterPro" id="IPR006909">
    <property type="entry name" value="Rad21/Rec8_C_eu"/>
</dbReference>
<evidence type="ECO:0000256" key="4">
    <source>
        <dbReference type="SAM" id="MobiDB-lite"/>
    </source>
</evidence>
<feature type="region of interest" description="Disordered" evidence="4">
    <location>
        <begin position="506"/>
        <end position="551"/>
    </location>
</feature>
<dbReference type="InterPro" id="IPR023093">
    <property type="entry name" value="ScpA-like_C"/>
</dbReference>